<feature type="transmembrane region" description="Helical" evidence="1">
    <location>
        <begin position="72"/>
        <end position="93"/>
    </location>
</feature>
<proteinExistence type="predicted"/>
<reference evidence="2 3" key="1">
    <citation type="submission" date="2024-01" db="EMBL/GenBank/DDBJ databases">
        <title>The genomes of 5 underutilized Papilionoideae crops provide insights into root nodulation and disease resistance.</title>
        <authorList>
            <person name="Yuan L."/>
        </authorList>
    </citation>
    <scope>NUCLEOTIDE SEQUENCE [LARGE SCALE GENOMIC DNA]</scope>
    <source>
        <strain evidence="2">LY-2023</strain>
        <tissue evidence="2">Leaf</tissue>
    </source>
</reference>
<dbReference type="InterPro" id="IPR036259">
    <property type="entry name" value="MFS_trans_sf"/>
</dbReference>
<protein>
    <submittedName>
        <fullName evidence="2">Uncharacterized protein</fullName>
    </submittedName>
</protein>
<gene>
    <name evidence="2" type="ORF">RJT34_16237</name>
</gene>
<keyword evidence="1" id="KW-1133">Transmembrane helix</keyword>
<dbReference type="InterPro" id="IPR036351">
    <property type="entry name" value="Ribosomal_eL32_sf"/>
</dbReference>
<dbReference type="SUPFAM" id="SSF52042">
    <property type="entry name" value="Ribosomal protein L32e"/>
    <property type="match status" value="1"/>
</dbReference>
<keyword evidence="1" id="KW-0472">Membrane</keyword>
<accession>A0AAN9PDH0</accession>
<keyword evidence="3" id="KW-1185">Reference proteome</keyword>
<comment type="caution">
    <text evidence="2">The sequence shown here is derived from an EMBL/GenBank/DDBJ whole genome shotgun (WGS) entry which is preliminary data.</text>
</comment>
<dbReference type="AlphaFoldDB" id="A0AAN9PDH0"/>
<keyword evidence="1" id="KW-0812">Transmembrane</keyword>
<evidence type="ECO:0000313" key="3">
    <source>
        <dbReference type="Proteomes" id="UP001359559"/>
    </source>
</evidence>
<dbReference type="EMBL" id="JAYKXN010000004">
    <property type="protein sequence ID" value="KAK7293372.1"/>
    <property type="molecule type" value="Genomic_DNA"/>
</dbReference>
<sequence length="170" mass="19302">MISFCCTKCYRRSSLEKKLLDDESRVQSEVSASNILNTRAVFSNFLPVIGAFLANAYFGKFLMLVIGSIANFTIIGIGMQLIHVAGLWSLVLLKTWSLASLLETPCLCFRRRTKLPWDDQTTISSKQMTYYVEIAQNVSTRKKKKIEERVAQLDVVMTNKTARLHIQEGE</sequence>
<dbReference type="Gene3D" id="1.20.1250.20">
    <property type="entry name" value="MFS general substrate transporter like domains"/>
    <property type="match status" value="1"/>
</dbReference>
<name>A0AAN9PDH0_CLITE</name>
<organism evidence="2 3">
    <name type="scientific">Clitoria ternatea</name>
    <name type="common">Butterfly pea</name>
    <dbReference type="NCBI Taxonomy" id="43366"/>
    <lineage>
        <taxon>Eukaryota</taxon>
        <taxon>Viridiplantae</taxon>
        <taxon>Streptophyta</taxon>
        <taxon>Embryophyta</taxon>
        <taxon>Tracheophyta</taxon>
        <taxon>Spermatophyta</taxon>
        <taxon>Magnoliopsida</taxon>
        <taxon>eudicotyledons</taxon>
        <taxon>Gunneridae</taxon>
        <taxon>Pentapetalae</taxon>
        <taxon>rosids</taxon>
        <taxon>fabids</taxon>
        <taxon>Fabales</taxon>
        <taxon>Fabaceae</taxon>
        <taxon>Papilionoideae</taxon>
        <taxon>50 kb inversion clade</taxon>
        <taxon>NPAAA clade</taxon>
        <taxon>indigoferoid/millettioid clade</taxon>
        <taxon>Phaseoleae</taxon>
        <taxon>Clitoria</taxon>
    </lineage>
</organism>
<evidence type="ECO:0000313" key="2">
    <source>
        <dbReference type="EMBL" id="KAK7293372.1"/>
    </source>
</evidence>
<evidence type="ECO:0000256" key="1">
    <source>
        <dbReference type="SAM" id="Phobius"/>
    </source>
</evidence>
<dbReference type="Proteomes" id="UP001359559">
    <property type="component" value="Unassembled WGS sequence"/>
</dbReference>
<feature type="transmembrane region" description="Helical" evidence="1">
    <location>
        <begin position="45"/>
        <end position="66"/>
    </location>
</feature>